<organism evidence="1 2">
    <name type="scientific">Mycena maculata</name>
    <dbReference type="NCBI Taxonomy" id="230809"/>
    <lineage>
        <taxon>Eukaryota</taxon>
        <taxon>Fungi</taxon>
        <taxon>Dikarya</taxon>
        <taxon>Basidiomycota</taxon>
        <taxon>Agaricomycotina</taxon>
        <taxon>Agaricomycetes</taxon>
        <taxon>Agaricomycetidae</taxon>
        <taxon>Agaricales</taxon>
        <taxon>Marasmiineae</taxon>
        <taxon>Mycenaceae</taxon>
        <taxon>Mycena</taxon>
    </lineage>
</organism>
<accession>A0AAD7NC66</accession>
<sequence>MARSWPNLQSLHLEAATSLCHPSRMTLHGLRGFAQHCKDLKKLSVTFDASTVPPLNDPNTIISQASLVWLNVGAATIITDQTAVALFLSDLFPNLPKIDTSPGATY</sequence>
<name>A0AAD7NC66_9AGAR</name>
<comment type="caution">
    <text evidence="1">The sequence shown here is derived from an EMBL/GenBank/DDBJ whole genome shotgun (WGS) entry which is preliminary data.</text>
</comment>
<dbReference type="AlphaFoldDB" id="A0AAD7NC66"/>
<dbReference type="InterPro" id="IPR032675">
    <property type="entry name" value="LRR_dom_sf"/>
</dbReference>
<protein>
    <recommendedName>
        <fullName evidence="3">F-box domain-containing protein</fullName>
    </recommendedName>
</protein>
<evidence type="ECO:0000313" key="1">
    <source>
        <dbReference type="EMBL" id="KAJ7753610.1"/>
    </source>
</evidence>
<keyword evidence="2" id="KW-1185">Reference proteome</keyword>
<proteinExistence type="predicted"/>
<evidence type="ECO:0000313" key="2">
    <source>
        <dbReference type="Proteomes" id="UP001215280"/>
    </source>
</evidence>
<dbReference type="Proteomes" id="UP001215280">
    <property type="component" value="Unassembled WGS sequence"/>
</dbReference>
<dbReference type="Gene3D" id="3.80.10.10">
    <property type="entry name" value="Ribonuclease Inhibitor"/>
    <property type="match status" value="1"/>
</dbReference>
<dbReference type="EMBL" id="JARJLG010000070">
    <property type="protein sequence ID" value="KAJ7753610.1"/>
    <property type="molecule type" value="Genomic_DNA"/>
</dbReference>
<reference evidence="1" key="1">
    <citation type="submission" date="2023-03" db="EMBL/GenBank/DDBJ databases">
        <title>Massive genome expansion in bonnet fungi (Mycena s.s.) driven by repeated elements and novel gene families across ecological guilds.</title>
        <authorList>
            <consortium name="Lawrence Berkeley National Laboratory"/>
            <person name="Harder C.B."/>
            <person name="Miyauchi S."/>
            <person name="Viragh M."/>
            <person name="Kuo A."/>
            <person name="Thoen E."/>
            <person name="Andreopoulos B."/>
            <person name="Lu D."/>
            <person name="Skrede I."/>
            <person name="Drula E."/>
            <person name="Henrissat B."/>
            <person name="Morin E."/>
            <person name="Kohler A."/>
            <person name="Barry K."/>
            <person name="LaButti K."/>
            <person name="Morin E."/>
            <person name="Salamov A."/>
            <person name="Lipzen A."/>
            <person name="Mereny Z."/>
            <person name="Hegedus B."/>
            <person name="Baldrian P."/>
            <person name="Stursova M."/>
            <person name="Weitz H."/>
            <person name="Taylor A."/>
            <person name="Grigoriev I.V."/>
            <person name="Nagy L.G."/>
            <person name="Martin F."/>
            <person name="Kauserud H."/>
        </authorList>
    </citation>
    <scope>NUCLEOTIDE SEQUENCE</scope>
    <source>
        <strain evidence="1">CBHHK188m</strain>
    </source>
</reference>
<evidence type="ECO:0008006" key="3">
    <source>
        <dbReference type="Google" id="ProtNLM"/>
    </source>
</evidence>
<gene>
    <name evidence="1" type="ORF">DFH07DRAFT_823856</name>
</gene>